<dbReference type="PANTHER" id="PTHR10434">
    <property type="entry name" value="1-ACYL-SN-GLYCEROL-3-PHOSPHATE ACYLTRANSFERASE"/>
    <property type="match status" value="1"/>
</dbReference>
<keyword evidence="2 4" id="KW-0808">Transferase</keyword>
<comment type="pathway">
    <text evidence="1">Lipid metabolism.</text>
</comment>
<dbReference type="CDD" id="cd07989">
    <property type="entry name" value="LPLAT_AGPAT-like"/>
    <property type="match status" value="1"/>
</dbReference>
<dbReference type="InterPro" id="IPR002123">
    <property type="entry name" value="Plipid/glycerol_acylTrfase"/>
</dbReference>
<dbReference type="SMART" id="SM00563">
    <property type="entry name" value="PlsC"/>
    <property type="match status" value="1"/>
</dbReference>
<evidence type="ECO:0000256" key="2">
    <source>
        <dbReference type="ARBA" id="ARBA00022679"/>
    </source>
</evidence>
<evidence type="ECO:0000256" key="3">
    <source>
        <dbReference type="ARBA" id="ARBA00023315"/>
    </source>
</evidence>
<dbReference type="Pfam" id="PF01553">
    <property type="entry name" value="Acyltransferase"/>
    <property type="match status" value="1"/>
</dbReference>
<evidence type="ECO:0000256" key="1">
    <source>
        <dbReference type="ARBA" id="ARBA00005189"/>
    </source>
</evidence>
<name>A0A679I6U9_9RHOO</name>
<dbReference type="EMBL" id="AP022345">
    <property type="protein sequence ID" value="BBU68559.1"/>
    <property type="molecule type" value="Genomic_DNA"/>
</dbReference>
<dbReference type="SUPFAM" id="SSF69593">
    <property type="entry name" value="Glycerol-3-phosphate (1)-acyltransferase"/>
    <property type="match status" value="1"/>
</dbReference>
<dbReference type="PANTHER" id="PTHR10434:SF40">
    <property type="entry name" value="1-ACYL-SN-GLYCEROL-3-PHOSPHATE ACYLTRANSFERASE"/>
    <property type="match status" value="1"/>
</dbReference>
<keyword evidence="5" id="KW-1185">Reference proteome</keyword>
<protein>
    <submittedName>
        <fullName evidence="4">1-acyl-sn-glycerol-3-phosphate acyltransferase</fullName>
    </submittedName>
</protein>
<gene>
    <name evidence="4" type="ORF">ICHIAU1_08420</name>
</gene>
<keyword evidence="3 4" id="KW-0012">Acyltransferase</keyword>
<dbReference type="Proteomes" id="UP000463961">
    <property type="component" value="Chromosome"/>
</dbReference>
<proteinExistence type="predicted"/>
<dbReference type="GO" id="GO:0006654">
    <property type="term" value="P:phosphatidic acid biosynthetic process"/>
    <property type="evidence" value="ECO:0007669"/>
    <property type="project" value="TreeGrafter"/>
</dbReference>
<dbReference type="RefSeq" id="WP_202930740.1">
    <property type="nucleotide sequence ID" value="NZ_AP019011.1"/>
</dbReference>
<organism evidence="4 5">
    <name type="scientific">Fluviibacter phosphoraccumulans</name>
    <dbReference type="NCBI Taxonomy" id="1751046"/>
    <lineage>
        <taxon>Bacteria</taxon>
        <taxon>Pseudomonadati</taxon>
        <taxon>Pseudomonadota</taxon>
        <taxon>Betaproteobacteria</taxon>
        <taxon>Rhodocyclales</taxon>
        <taxon>Fluviibacteraceae</taxon>
        <taxon>Fluviibacter</taxon>
    </lineage>
</organism>
<dbReference type="AlphaFoldDB" id="A0A679I6U9"/>
<evidence type="ECO:0000313" key="4">
    <source>
        <dbReference type="EMBL" id="BBU68559.1"/>
    </source>
</evidence>
<dbReference type="GO" id="GO:0003841">
    <property type="term" value="F:1-acylglycerol-3-phosphate O-acyltransferase activity"/>
    <property type="evidence" value="ECO:0007669"/>
    <property type="project" value="TreeGrafter"/>
</dbReference>
<evidence type="ECO:0000313" key="5">
    <source>
        <dbReference type="Proteomes" id="UP000463961"/>
    </source>
</evidence>
<sequence>MTALRSALFTLLLSVWTVICGTLVLCTYVLPESPRFKSCYAVCQMWRYGFMGMCYALLGFRTQLQGRENISAEPAIYLAKHQSAWETIALQIWTPPAIFVLKRELLRIPFFGWALWGLRMIWIDRSAGKAALGKIVTQGQRRLAQGLSIIIFPEGTRVAPGHMGKFKAGGARLAVRTGAPVIPVAHNAGELWPRNAFLKKPGTITVRFGPAIDPTGLSDSELNDRVETWIREAMRELPPVRR</sequence>
<reference evidence="5" key="1">
    <citation type="submission" date="2020-01" db="EMBL/GenBank/DDBJ databases">
        <title>Phosphoaccumulans saitamaens gen. nov., sp. nov., a polyphosphate accumulating bacterium isolated from surface river water.</title>
        <authorList>
            <person name="Watanabe K."/>
            <person name="Suda W."/>
        </authorList>
    </citation>
    <scope>NUCLEOTIDE SEQUENCE [LARGE SCALE GENOMIC DNA]</scope>
    <source>
        <strain evidence="5">ICHIAU1</strain>
    </source>
</reference>
<accession>A0A679I6U9</accession>